<dbReference type="KEGG" id="far:ABE41_004610"/>
<keyword evidence="3" id="KW-1185">Reference proteome</keyword>
<keyword evidence="1" id="KW-1133">Transmembrane helix</keyword>
<protein>
    <recommendedName>
        <fullName evidence="4">DUF4440 domain-containing protein</fullName>
    </recommendedName>
</protein>
<name>A0A1B1Z1D0_9BACL</name>
<dbReference type="OrthoDB" id="2965142at2"/>
<evidence type="ECO:0000313" key="2">
    <source>
        <dbReference type="EMBL" id="ANX11277.1"/>
    </source>
</evidence>
<keyword evidence="1" id="KW-0472">Membrane</keyword>
<dbReference type="EMBL" id="CP016761">
    <property type="protein sequence ID" value="ANX11277.1"/>
    <property type="molecule type" value="Genomic_DNA"/>
</dbReference>
<organism evidence="2 3">
    <name type="scientific">Fictibacillus arsenicus</name>
    <dbReference type="NCBI Taxonomy" id="255247"/>
    <lineage>
        <taxon>Bacteria</taxon>
        <taxon>Bacillati</taxon>
        <taxon>Bacillota</taxon>
        <taxon>Bacilli</taxon>
        <taxon>Bacillales</taxon>
        <taxon>Fictibacillaceae</taxon>
        <taxon>Fictibacillus</taxon>
    </lineage>
</organism>
<feature type="transmembrane region" description="Helical" evidence="1">
    <location>
        <begin position="7"/>
        <end position="24"/>
    </location>
</feature>
<dbReference type="Proteomes" id="UP000077412">
    <property type="component" value="Chromosome"/>
</dbReference>
<keyword evidence="1" id="KW-0812">Transmembrane</keyword>
<gene>
    <name evidence="2" type="ORF">ABE41_004610</name>
</gene>
<evidence type="ECO:0000256" key="1">
    <source>
        <dbReference type="SAM" id="Phobius"/>
    </source>
</evidence>
<sequence>MKNFRKVIWIVTGFFLVGFSFLFGPDLLVKFQANQQASQFLKHAANQNFDDAFEQIYFFNGAYDEDVTITEDAAKKSWIKRNKQLFTEGTYIKSYENLKIRTNDGWPSGNVDLVMVENGKGIKYKDVYLAFNKRDKWKIGIMQSMHERDWEKAFSGHVVQ</sequence>
<evidence type="ECO:0000313" key="3">
    <source>
        <dbReference type="Proteomes" id="UP000077412"/>
    </source>
</evidence>
<evidence type="ECO:0008006" key="4">
    <source>
        <dbReference type="Google" id="ProtNLM"/>
    </source>
</evidence>
<accession>A0A1B1Z1D0</accession>
<reference evidence="2 3" key="1">
    <citation type="submission" date="2016-08" db="EMBL/GenBank/DDBJ databases">
        <title>Complete genome sequence of Fictibacillus arsenicus G25-54, a strain with toxicity to nematodes and a potential arsenic-resistance activity.</title>
        <authorList>
            <person name="Zheng Z."/>
        </authorList>
    </citation>
    <scope>NUCLEOTIDE SEQUENCE [LARGE SCALE GENOMIC DNA]</scope>
    <source>
        <strain evidence="2 3">G25-54</strain>
    </source>
</reference>
<proteinExistence type="predicted"/>
<dbReference type="RefSeq" id="WP_066286954.1">
    <property type="nucleotide sequence ID" value="NZ_CP016761.1"/>
</dbReference>
<dbReference type="AlphaFoldDB" id="A0A1B1Z1D0"/>